<accession>A0A3L6PAK0</accession>
<dbReference type="InterPro" id="IPR011990">
    <property type="entry name" value="TPR-like_helical_dom_sf"/>
</dbReference>
<keyword evidence="6" id="KW-1185">Reference proteome</keyword>
<feature type="compositionally biased region" description="Pro residues" evidence="4">
    <location>
        <begin position="73"/>
        <end position="83"/>
    </location>
</feature>
<dbReference type="PROSITE" id="PS51375">
    <property type="entry name" value="PPR"/>
    <property type="match status" value="1"/>
</dbReference>
<evidence type="ECO:0000256" key="1">
    <source>
        <dbReference type="ARBA" id="ARBA00022737"/>
    </source>
</evidence>
<evidence type="ECO:0000256" key="2">
    <source>
        <dbReference type="ARBA" id="ARBA00022946"/>
    </source>
</evidence>
<dbReference type="GO" id="GO:0003723">
    <property type="term" value="F:RNA binding"/>
    <property type="evidence" value="ECO:0007669"/>
    <property type="project" value="InterPro"/>
</dbReference>
<feature type="compositionally biased region" description="Low complexity" evidence="4">
    <location>
        <begin position="84"/>
        <end position="109"/>
    </location>
</feature>
<dbReference type="EMBL" id="PQIB02000018">
    <property type="protein sequence ID" value="RLM54482.1"/>
    <property type="molecule type" value="Genomic_DNA"/>
</dbReference>
<proteinExistence type="predicted"/>
<dbReference type="PANTHER" id="PTHR47926">
    <property type="entry name" value="PENTATRICOPEPTIDE REPEAT-CONTAINING PROTEIN"/>
    <property type="match status" value="1"/>
</dbReference>
<dbReference type="InterPro" id="IPR046960">
    <property type="entry name" value="PPR_At4g14850-like_plant"/>
</dbReference>
<dbReference type="Proteomes" id="UP000275267">
    <property type="component" value="Unassembled WGS sequence"/>
</dbReference>
<name>A0A3L6PAK0_PANMI</name>
<dbReference type="OrthoDB" id="185373at2759"/>
<evidence type="ECO:0000313" key="5">
    <source>
        <dbReference type="EMBL" id="RLM54482.1"/>
    </source>
</evidence>
<comment type="caution">
    <text evidence="5">The sequence shown here is derived from an EMBL/GenBank/DDBJ whole genome shotgun (WGS) entry which is preliminary data.</text>
</comment>
<dbReference type="InterPro" id="IPR002885">
    <property type="entry name" value="PPR_rpt"/>
</dbReference>
<organism evidence="5 6">
    <name type="scientific">Panicum miliaceum</name>
    <name type="common">Proso millet</name>
    <name type="synonym">Broomcorn millet</name>
    <dbReference type="NCBI Taxonomy" id="4540"/>
    <lineage>
        <taxon>Eukaryota</taxon>
        <taxon>Viridiplantae</taxon>
        <taxon>Streptophyta</taxon>
        <taxon>Embryophyta</taxon>
        <taxon>Tracheophyta</taxon>
        <taxon>Spermatophyta</taxon>
        <taxon>Magnoliopsida</taxon>
        <taxon>Liliopsida</taxon>
        <taxon>Poales</taxon>
        <taxon>Poaceae</taxon>
        <taxon>PACMAD clade</taxon>
        <taxon>Panicoideae</taxon>
        <taxon>Panicodae</taxon>
        <taxon>Paniceae</taxon>
        <taxon>Panicinae</taxon>
        <taxon>Panicum</taxon>
        <taxon>Panicum sect. Panicum</taxon>
    </lineage>
</organism>
<dbReference type="Gene3D" id="1.25.40.10">
    <property type="entry name" value="Tetratricopeptide repeat domain"/>
    <property type="match status" value="1"/>
</dbReference>
<reference evidence="6" key="1">
    <citation type="journal article" date="2019" name="Nat. Commun.">
        <title>The genome of broomcorn millet.</title>
        <authorList>
            <person name="Zou C."/>
            <person name="Miki D."/>
            <person name="Li D."/>
            <person name="Tang Q."/>
            <person name="Xiao L."/>
            <person name="Rajput S."/>
            <person name="Deng P."/>
            <person name="Jia W."/>
            <person name="Huang R."/>
            <person name="Zhang M."/>
            <person name="Sun Y."/>
            <person name="Hu J."/>
            <person name="Fu X."/>
            <person name="Schnable P.S."/>
            <person name="Li F."/>
            <person name="Zhang H."/>
            <person name="Feng B."/>
            <person name="Zhu X."/>
            <person name="Liu R."/>
            <person name="Schnable J.C."/>
            <person name="Zhu J.-K."/>
            <person name="Zhang H."/>
        </authorList>
    </citation>
    <scope>NUCLEOTIDE SEQUENCE [LARGE SCALE GENOMIC DNA]</scope>
</reference>
<protein>
    <submittedName>
        <fullName evidence="5">Pentatricopeptide repeat-containing protein OGR1, mitochondrial</fullName>
    </submittedName>
</protein>
<keyword evidence="2" id="KW-0809">Transit peptide</keyword>
<feature type="repeat" description="PPR" evidence="3">
    <location>
        <begin position="189"/>
        <end position="223"/>
    </location>
</feature>
<evidence type="ECO:0000256" key="3">
    <source>
        <dbReference type="PROSITE-ProRule" id="PRU00708"/>
    </source>
</evidence>
<dbReference type="PANTHER" id="PTHR47926:SF359">
    <property type="entry name" value="PENTACOTRIPEPTIDE-REPEAT REGION OF PRORP DOMAIN-CONTAINING PROTEIN"/>
    <property type="match status" value="1"/>
</dbReference>
<feature type="compositionally biased region" description="Low complexity" evidence="4">
    <location>
        <begin position="42"/>
        <end position="66"/>
    </location>
</feature>
<dbReference type="STRING" id="4540.A0A3L6PAK0"/>
<evidence type="ECO:0000313" key="6">
    <source>
        <dbReference type="Proteomes" id="UP000275267"/>
    </source>
</evidence>
<dbReference type="GO" id="GO:0009451">
    <property type="term" value="P:RNA modification"/>
    <property type="evidence" value="ECO:0007669"/>
    <property type="project" value="InterPro"/>
</dbReference>
<feature type="region of interest" description="Disordered" evidence="4">
    <location>
        <begin position="1"/>
        <end position="117"/>
    </location>
</feature>
<dbReference type="Pfam" id="PF01535">
    <property type="entry name" value="PPR"/>
    <property type="match status" value="2"/>
</dbReference>
<evidence type="ECO:0000256" key="4">
    <source>
        <dbReference type="SAM" id="MobiDB-lite"/>
    </source>
</evidence>
<keyword evidence="1" id="KW-0677">Repeat</keyword>
<dbReference type="AlphaFoldDB" id="A0A3L6PAK0"/>
<sequence length="242" mass="25520">MPRAIPLPSGPSPPNATTAAVHGRRWSPSSCAWPHSPTNGGSTRASSPRASSAPTCPSARASSTASRSRRTPPHYPTRSPAPPLTTSTPRSGGSRPPRSPRAASSSSPTVFTPAGAPPRPRLDALSLFFALKATARCSDAFATLQLHAILVRLGVHADIRLMTTLLDSYTKYGDLPSVRKVFDEMPVRDVATWNALLAGLAQGTEPDLALALFRRLAGSYLKLLPREEPNEVTVIAALSACA</sequence>
<gene>
    <name evidence="5" type="ORF">C2845_PM10G07720</name>
</gene>